<protein>
    <submittedName>
        <fullName evidence="1">Uncharacterized protein</fullName>
    </submittedName>
</protein>
<gene>
    <name evidence="1" type="ORF">QFC20_005621</name>
</gene>
<organism evidence="1 2">
    <name type="scientific">Naganishia adeliensis</name>
    <dbReference type="NCBI Taxonomy" id="92952"/>
    <lineage>
        <taxon>Eukaryota</taxon>
        <taxon>Fungi</taxon>
        <taxon>Dikarya</taxon>
        <taxon>Basidiomycota</taxon>
        <taxon>Agaricomycotina</taxon>
        <taxon>Tremellomycetes</taxon>
        <taxon>Filobasidiales</taxon>
        <taxon>Filobasidiaceae</taxon>
        <taxon>Naganishia</taxon>
    </lineage>
</organism>
<evidence type="ECO:0000313" key="1">
    <source>
        <dbReference type="EMBL" id="KAJ9099689.1"/>
    </source>
</evidence>
<proteinExistence type="predicted"/>
<sequence length="614" mass="66803">MARSTESSSQDDHPAYKEKDSSVSQNDIDADHLPTLGAQPTMGKPDGPVITSKSKGVIGMELLASRLNTKYLILLYGGFILLAYTLSLDQYTSGTYNTYATSQAFEAHSLLATIGVIRAIFQSISQPPMAKIADVFGRVNAYILSVFLYVLGYIIQASAPSIYVSRAVFAVVLEVAWLTKSSVRSKAYAVGNAIYILGITSLFLLQNIIISDISSLRNRVLMTILPNTLPGCINVWTGGDVAASVLANAGWRWGIGMFAIITPVLSVPIIAALATGSRARKVKDVEEKEKVQEITVVESLPWKERTVSMFWQLDLIGLLLFIGGAGMFLVTITLANNKTKSWADGDPIHRLAVVGLALIVVFILYERFFARHPLIPLQLLTNPTVIICFVIALLHPVAGRIVSGYYFTFLLVAAEQGNKWATRLSNIGSLSGTIMAVAAGFAVRYTRRVKYVVIFGFICQTLGTGLMIRFRTSTNSRAELAAVQVVRGFGSGCISFPIQAALQSASKHERIWTNKVPGKLQEYFTNSTLATQAYKNPTGFIVTYLPGTPERIAIARAHDETQRLMVIVGMCISATALVVACFIPNIRLPDTQSIEDEEPTLAGAAYKEGWSACC</sequence>
<dbReference type="EMBL" id="JASBWS010000081">
    <property type="protein sequence ID" value="KAJ9099689.1"/>
    <property type="molecule type" value="Genomic_DNA"/>
</dbReference>
<comment type="caution">
    <text evidence="1">The sequence shown here is derived from an EMBL/GenBank/DDBJ whole genome shotgun (WGS) entry which is preliminary data.</text>
</comment>
<dbReference type="Proteomes" id="UP001230649">
    <property type="component" value="Unassembled WGS sequence"/>
</dbReference>
<keyword evidence="2" id="KW-1185">Reference proteome</keyword>
<evidence type="ECO:0000313" key="2">
    <source>
        <dbReference type="Proteomes" id="UP001230649"/>
    </source>
</evidence>
<name>A0ACC2VL31_9TREE</name>
<reference evidence="1" key="1">
    <citation type="submission" date="2023-04" db="EMBL/GenBank/DDBJ databases">
        <title>Draft Genome sequencing of Naganishia species isolated from polar environments using Oxford Nanopore Technology.</title>
        <authorList>
            <person name="Leo P."/>
            <person name="Venkateswaran K."/>
        </authorList>
    </citation>
    <scope>NUCLEOTIDE SEQUENCE</scope>
    <source>
        <strain evidence="1">MNA-CCFEE 5262</strain>
    </source>
</reference>
<accession>A0ACC2VL31</accession>